<dbReference type="Proteomes" id="UP000554482">
    <property type="component" value="Unassembled WGS sequence"/>
</dbReference>
<dbReference type="PANTHER" id="PTHR31286:SF180">
    <property type="entry name" value="OS10G0362600 PROTEIN"/>
    <property type="match status" value="1"/>
</dbReference>
<comment type="caution">
    <text evidence="1">The sequence shown here is derived from an EMBL/GenBank/DDBJ whole genome shotgun (WGS) entry which is preliminary data.</text>
</comment>
<proteinExistence type="predicted"/>
<dbReference type="PANTHER" id="PTHR31286">
    <property type="entry name" value="GLYCINE-RICH CELL WALL STRUCTURAL PROTEIN 1.8-LIKE"/>
    <property type="match status" value="1"/>
</dbReference>
<dbReference type="OrthoDB" id="1096772at2759"/>
<evidence type="ECO:0008006" key="3">
    <source>
        <dbReference type="Google" id="ProtNLM"/>
    </source>
</evidence>
<name>A0A7J6WBD0_THATH</name>
<feature type="non-terminal residue" evidence="1">
    <location>
        <position position="137"/>
    </location>
</feature>
<dbReference type="GO" id="GO:0003676">
    <property type="term" value="F:nucleic acid binding"/>
    <property type="evidence" value="ECO:0007669"/>
    <property type="project" value="InterPro"/>
</dbReference>
<protein>
    <recommendedName>
        <fullName evidence="3">Zinc knuckle (CCHC-type) family protein</fullName>
    </recommendedName>
</protein>
<reference evidence="1 2" key="1">
    <citation type="submission" date="2020-06" db="EMBL/GenBank/DDBJ databases">
        <title>Transcriptomic and genomic resources for Thalictrum thalictroides and T. hernandezii: Facilitating candidate gene discovery in an emerging model plant lineage.</title>
        <authorList>
            <person name="Arias T."/>
            <person name="Riano-Pachon D.M."/>
            <person name="Di Stilio V.S."/>
        </authorList>
    </citation>
    <scope>NUCLEOTIDE SEQUENCE [LARGE SCALE GENOMIC DNA]</scope>
    <source>
        <strain evidence="2">cv. WT478/WT964</strain>
        <tissue evidence="1">Leaves</tissue>
    </source>
</reference>
<dbReference type="SUPFAM" id="SSF57756">
    <property type="entry name" value="Retrovirus zinc finger-like domains"/>
    <property type="match status" value="1"/>
</dbReference>
<accession>A0A7J6WBD0</accession>
<dbReference type="GO" id="GO:0008270">
    <property type="term" value="F:zinc ion binding"/>
    <property type="evidence" value="ECO:0007669"/>
    <property type="project" value="InterPro"/>
</dbReference>
<dbReference type="InterPro" id="IPR040256">
    <property type="entry name" value="At4g02000-like"/>
</dbReference>
<evidence type="ECO:0000313" key="1">
    <source>
        <dbReference type="EMBL" id="KAF5194263.1"/>
    </source>
</evidence>
<organism evidence="1 2">
    <name type="scientific">Thalictrum thalictroides</name>
    <name type="common">Rue-anemone</name>
    <name type="synonym">Anemone thalictroides</name>
    <dbReference type="NCBI Taxonomy" id="46969"/>
    <lineage>
        <taxon>Eukaryota</taxon>
        <taxon>Viridiplantae</taxon>
        <taxon>Streptophyta</taxon>
        <taxon>Embryophyta</taxon>
        <taxon>Tracheophyta</taxon>
        <taxon>Spermatophyta</taxon>
        <taxon>Magnoliopsida</taxon>
        <taxon>Ranunculales</taxon>
        <taxon>Ranunculaceae</taxon>
        <taxon>Thalictroideae</taxon>
        <taxon>Thalictrum</taxon>
    </lineage>
</organism>
<dbReference type="EMBL" id="JABWDY010018959">
    <property type="protein sequence ID" value="KAF5194263.1"/>
    <property type="molecule type" value="Genomic_DNA"/>
</dbReference>
<dbReference type="InterPro" id="IPR036875">
    <property type="entry name" value="Znf_CCHC_sf"/>
</dbReference>
<keyword evidence="2" id="KW-1185">Reference proteome</keyword>
<gene>
    <name evidence="1" type="ORF">FRX31_016150</name>
</gene>
<evidence type="ECO:0000313" key="2">
    <source>
        <dbReference type="Proteomes" id="UP000554482"/>
    </source>
</evidence>
<dbReference type="AlphaFoldDB" id="A0A7J6WBD0"/>
<sequence length="137" mass="15538">MKGFSQVGSTIGRPLFADNATEERKTTKYARLCIEVDLKCKYPNHVDVVVYQIRAIRVAVEYNWRHTKCMECEVFGHNDSKCPKKLKALEERWATIGLQKKEDGAVMKKMDTIVLGKQTEVVGNEGKKNKTFESAPG</sequence>